<accession>A0A4Z2GVE7</accession>
<feature type="transmembrane region" description="Helical" evidence="1">
    <location>
        <begin position="100"/>
        <end position="122"/>
    </location>
</feature>
<comment type="caution">
    <text evidence="2">The sequence shown here is derived from an EMBL/GenBank/DDBJ whole genome shotgun (WGS) entry which is preliminary data.</text>
</comment>
<evidence type="ECO:0000313" key="3">
    <source>
        <dbReference type="Proteomes" id="UP000314294"/>
    </source>
</evidence>
<keyword evidence="1" id="KW-0472">Membrane</keyword>
<proteinExistence type="predicted"/>
<gene>
    <name evidence="2" type="ORF">EYF80_033057</name>
</gene>
<evidence type="ECO:0000313" key="2">
    <source>
        <dbReference type="EMBL" id="TNN56712.1"/>
    </source>
</evidence>
<reference evidence="2 3" key="1">
    <citation type="submission" date="2019-03" db="EMBL/GenBank/DDBJ databases">
        <title>First draft genome of Liparis tanakae, snailfish: a comprehensive survey of snailfish specific genes.</title>
        <authorList>
            <person name="Kim W."/>
            <person name="Song I."/>
            <person name="Jeong J.-H."/>
            <person name="Kim D."/>
            <person name="Kim S."/>
            <person name="Ryu S."/>
            <person name="Song J.Y."/>
            <person name="Lee S.K."/>
        </authorList>
    </citation>
    <scope>NUCLEOTIDE SEQUENCE [LARGE SCALE GENOMIC DNA]</scope>
    <source>
        <tissue evidence="2">Muscle</tissue>
    </source>
</reference>
<name>A0A4Z2GVE7_9TELE</name>
<organism evidence="2 3">
    <name type="scientific">Liparis tanakae</name>
    <name type="common">Tanaka's snailfish</name>
    <dbReference type="NCBI Taxonomy" id="230148"/>
    <lineage>
        <taxon>Eukaryota</taxon>
        <taxon>Metazoa</taxon>
        <taxon>Chordata</taxon>
        <taxon>Craniata</taxon>
        <taxon>Vertebrata</taxon>
        <taxon>Euteleostomi</taxon>
        <taxon>Actinopterygii</taxon>
        <taxon>Neopterygii</taxon>
        <taxon>Teleostei</taxon>
        <taxon>Neoteleostei</taxon>
        <taxon>Acanthomorphata</taxon>
        <taxon>Eupercaria</taxon>
        <taxon>Perciformes</taxon>
        <taxon>Cottioidei</taxon>
        <taxon>Cottales</taxon>
        <taxon>Liparidae</taxon>
        <taxon>Liparis</taxon>
    </lineage>
</organism>
<dbReference type="AlphaFoldDB" id="A0A4Z2GVE7"/>
<dbReference type="Proteomes" id="UP000314294">
    <property type="component" value="Unassembled WGS sequence"/>
</dbReference>
<sequence length="124" mass="13652">MREVDGESAVKAVGLQRIYLLPSASRVESGSSLLLVSGSRKLRAPLVSVRLLKTMVGMDQWYTAKMLSNGASKPPALLAMEPKPEAVCLKQRRTQLGAQLLHIKYFIVVGAGFLYFISVNMYHT</sequence>
<keyword evidence="3" id="KW-1185">Reference proteome</keyword>
<dbReference type="EMBL" id="SRLO01000422">
    <property type="protein sequence ID" value="TNN56712.1"/>
    <property type="molecule type" value="Genomic_DNA"/>
</dbReference>
<keyword evidence="1" id="KW-0812">Transmembrane</keyword>
<dbReference type="OrthoDB" id="10533282at2759"/>
<evidence type="ECO:0000256" key="1">
    <source>
        <dbReference type="SAM" id="Phobius"/>
    </source>
</evidence>
<keyword evidence="1" id="KW-1133">Transmembrane helix</keyword>
<protein>
    <submittedName>
        <fullName evidence="2">Uncharacterized protein</fullName>
    </submittedName>
</protein>